<dbReference type="RefSeq" id="WP_175482422.1">
    <property type="nucleotide sequence ID" value="NZ_FORR01000010.1"/>
</dbReference>
<proteinExistence type="predicted"/>
<dbReference type="Gene3D" id="3.40.930.10">
    <property type="entry name" value="Mannitol-specific EII, Chain A"/>
    <property type="match status" value="1"/>
</dbReference>
<dbReference type="SUPFAM" id="SSF55804">
    <property type="entry name" value="Phoshotransferase/anion transport protein"/>
    <property type="match status" value="1"/>
</dbReference>
<organism evidence="2 3">
    <name type="scientific">Thermoflavimicrobium dichotomicum</name>
    <dbReference type="NCBI Taxonomy" id="46223"/>
    <lineage>
        <taxon>Bacteria</taxon>
        <taxon>Bacillati</taxon>
        <taxon>Bacillota</taxon>
        <taxon>Bacilli</taxon>
        <taxon>Bacillales</taxon>
        <taxon>Thermoactinomycetaceae</taxon>
        <taxon>Thermoflavimicrobium</taxon>
    </lineage>
</organism>
<dbReference type="InterPro" id="IPR051541">
    <property type="entry name" value="PTS_SugarTrans_NitroReg"/>
</dbReference>
<evidence type="ECO:0000259" key="1">
    <source>
        <dbReference type="PROSITE" id="PS51094"/>
    </source>
</evidence>
<dbReference type="EMBL" id="FORR01000010">
    <property type="protein sequence ID" value="SFJ46672.1"/>
    <property type="molecule type" value="Genomic_DNA"/>
</dbReference>
<name>A0A1I3RLD3_9BACL</name>
<dbReference type="Pfam" id="PF00359">
    <property type="entry name" value="PTS_EIIA_2"/>
    <property type="match status" value="1"/>
</dbReference>
<dbReference type="STRING" id="46223.SAMN05421852_11072"/>
<reference evidence="2 3" key="1">
    <citation type="submission" date="2016-10" db="EMBL/GenBank/DDBJ databases">
        <authorList>
            <person name="de Groot N.N."/>
        </authorList>
    </citation>
    <scope>NUCLEOTIDE SEQUENCE [LARGE SCALE GENOMIC DNA]</scope>
    <source>
        <strain evidence="2 3">DSM 44778</strain>
    </source>
</reference>
<dbReference type="PROSITE" id="PS51094">
    <property type="entry name" value="PTS_EIIA_TYPE_2"/>
    <property type="match status" value="1"/>
</dbReference>
<dbReference type="PROSITE" id="PS00372">
    <property type="entry name" value="PTS_EIIA_TYPE_2_HIS"/>
    <property type="match status" value="1"/>
</dbReference>
<evidence type="ECO:0000313" key="3">
    <source>
        <dbReference type="Proteomes" id="UP000199545"/>
    </source>
</evidence>
<accession>A0A1I3RLD3</accession>
<protein>
    <submittedName>
        <fullName evidence="2">PTS system, fructose-specific IIA component</fullName>
    </submittedName>
</protein>
<dbReference type="Proteomes" id="UP000199545">
    <property type="component" value="Unassembled WGS sequence"/>
</dbReference>
<keyword evidence="3" id="KW-1185">Reference proteome</keyword>
<dbReference type="AlphaFoldDB" id="A0A1I3RLD3"/>
<sequence>MIQDYISEELIQLDIQAEMREEIIDRLAELMEKKEVMAECEDFLSHVFERERNGTTAIGSEIAIPHGASKEVQTPAIAFARLTRPIYWDNGQPVSHVFLVAAPEGKERDLYASLKERLQDQQAQELLKSAKTPQEIVSALQA</sequence>
<dbReference type="PANTHER" id="PTHR47738:SF2">
    <property type="entry name" value="PTS SYSTEM FRUCTOSE-LIKE EIIA COMPONENT"/>
    <property type="match status" value="1"/>
</dbReference>
<evidence type="ECO:0000313" key="2">
    <source>
        <dbReference type="EMBL" id="SFJ46672.1"/>
    </source>
</evidence>
<dbReference type="PANTHER" id="PTHR47738">
    <property type="entry name" value="PTS SYSTEM FRUCTOSE-LIKE EIIA COMPONENT-RELATED"/>
    <property type="match status" value="1"/>
</dbReference>
<dbReference type="CDD" id="cd00211">
    <property type="entry name" value="PTS_IIA_fru"/>
    <property type="match status" value="1"/>
</dbReference>
<gene>
    <name evidence="2" type="ORF">SAMN05421852_11072</name>
</gene>
<feature type="domain" description="PTS EIIA type-2" evidence="1">
    <location>
        <begin position="4"/>
        <end position="142"/>
    </location>
</feature>
<dbReference type="InterPro" id="IPR016152">
    <property type="entry name" value="PTrfase/Anion_transptr"/>
</dbReference>
<dbReference type="InterPro" id="IPR002178">
    <property type="entry name" value="PTS_EIIA_type-2_dom"/>
</dbReference>